<feature type="domain" description="Response regulatory" evidence="7">
    <location>
        <begin position="359"/>
        <end position="476"/>
    </location>
</feature>
<dbReference type="InterPro" id="IPR011006">
    <property type="entry name" value="CheY-like_superfamily"/>
</dbReference>
<keyword evidence="1 8" id="KW-0808">Transferase</keyword>
<dbReference type="PROSITE" id="PS50110">
    <property type="entry name" value="RESPONSE_REGULATORY"/>
    <property type="match status" value="1"/>
</dbReference>
<keyword evidence="3 8" id="KW-0418">Kinase</keyword>
<keyword evidence="4" id="KW-0067">ATP-binding</keyword>
<gene>
    <name evidence="8" type="primary">prkC_2</name>
    <name evidence="8" type="ORF">Pla100_05170</name>
</gene>
<dbReference type="EMBL" id="SJPM01000001">
    <property type="protein sequence ID" value="TWU03589.1"/>
    <property type="molecule type" value="Genomic_DNA"/>
</dbReference>
<dbReference type="Gene3D" id="1.10.510.10">
    <property type="entry name" value="Transferase(Phosphotransferase) domain 1"/>
    <property type="match status" value="1"/>
</dbReference>
<feature type="domain" description="Protein kinase" evidence="6">
    <location>
        <begin position="75"/>
        <end position="346"/>
    </location>
</feature>
<accession>A0A5C6AWR7</accession>
<dbReference type="SMART" id="SM00220">
    <property type="entry name" value="S_TKc"/>
    <property type="match status" value="1"/>
</dbReference>
<evidence type="ECO:0000259" key="7">
    <source>
        <dbReference type="PROSITE" id="PS50110"/>
    </source>
</evidence>
<dbReference type="OrthoDB" id="247767at2"/>
<keyword evidence="5" id="KW-0597">Phosphoprotein</keyword>
<keyword evidence="2" id="KW-0547">Nucleotide-binding</keyword>
<dbReference type="InterPro" id="IPR011009">
    <property type="entry name" value="Kinase-like_dom_sf"/>
</dbReference>
<dbReference type="Pfam" id="PF00072">
    <property type="entry name" value="Response_reg"/>
    <property type="match status" value="1"/>
</dbReference>
<dbReference type="PANTHER" id="PTHR43289">
    <property type="entry name" value="MITOGEN-ACTIVATED PROTEIN KINASE KINASE KINASE 20-RELATED"/>
    <property type="match status" value="1"/>
</dbReference>
<proteinExistence type="predicted"/>
<dbReference type="Proteomes" id="UP000316213">
    <property type="component" value="Unassembled WGS sequence"/>
</dbReference>
<protein>
    <submittedName>
        <fullName evidence="8">Serine/threonine-protein kinase PrkC</fullName>
        <ecNumber evidence="8">2.7.11.1</ecNumber>
    </submittedName>
</protein>
<dbReference type="EC" id="2.7.11.1" evidence="8"/>
<organism evidence="8 9">
    <name type="scientific">Neorhodopirellula pilleata</name>
    <dbReference type="NCBI Taxonomy" id="2714738"/>
    <lineage>
        <taxon>Bacteria</taxon>
        <taxon>Pseudomonadati</taxon>
        <taxon>Planctomycetota</taxon>
        <taxon>Planctomycetia</taxon>
        <taxon>Pirellulales</taxon>
        <taxon>Pirellulaceae</taxon>
        <taxon>Neorhodopirellula</taxon>
    </lineage>
</organism>
<dbReference type="SMART" id="SM00448">
    <property type="entry name" value="REC"/>
    <property type="match status" value="1"/>
</dbReference>
<dbReference type="InterPro" id="IPR000719">
    <property type="entry name" value="Prot_kinase_dom"/>
</dbReference>
<dbReference type="CDD" id="cd14014">
    <property type="entry name" value="STKc_PknB_like"/>
    <property type="match status" value="1"/>
</dbReference>
<dbReference type="RefSeq" id="WP_146576075.1">
    <property type="nucleotide sequence ID" value="NZ_SJPM01000001.1"/>
</dbReference>
<dbReference type="Pfam" id="PF00069">
    <property type="entry name" value="Pkinase"/>
    <property type="match status" value="1"/>
</dbReference>
<name>A0A5C6AWR7_9BACT</name>
<keyword evidence="9" id="KW-1185">Reference proteome</keyword>
<evidence type="ECO:0000256" key="3">
    <source>
        <dbReference type="ARBA" id="ARBA00022777"/>
    </source>
</evidence>
<evidence type="ECO:0000256" key="5">
    <source>
        <dbReference type="PROSITE-ProRule" id="PRU00169"/>
    </source>
</evidence>
<dbReference type="AlphaFoldDB" id="A0A5C6AWR7"/>
<evidence type="ECO:0000256" key="4">
    <source>
        <dbReference type="ARBA" id="ARBA00022840"/>
    </source>
</evidence>
<dbReference type="GO" id="GO:0000160">
    <property type="term" value="P:phosphorelay signal transduction system"/>
    <property type="evidence" value="ECO:0007669"/>
    <property type="project" value="InterPro"/>
</dbReference>
<evidence type="ECO:0000259" key="6">
    <source>
        <dbReference type="PROSITE" id="PS50011"/>
    </source>
</evidence>
<dbReference type="GO" id="GO:0004674">
    <property type="term" value="F:protein serine/threonine kinase activity"/>
    <property type="evidence" value="ECO:0007669"/>
    <property type="project" value="UniProtKB-EC"/>
</dbReference>
<sequence length="491" mass="54705">MSELIDSSSKTSNQSARTLPGFTSIVERLRQTNEFTARQLERIHQELSHFFENEDFSLDGSSGGIDMIGLRVGNFQLESLLGEGGAGQIFRARSLIDPSAYVALKIIKHVRSSSRFRREMELVQRLAHPNVVIAYEVGEQGDTLFIVMEELSGPDLHQRVTRQGPLDWQETISYMVDAASGLEHAHQRGLIHRDVKPGNLMLDAGRIKITDLGLAVLTEETEDGFTEIDDSTQSHPRFRTQYEMLCGTADFMAPEQARSLESASIQSDIYGLGATWFYLLTGTSRVTGRKMRDKVVNLIRGVGLKPLPESVAPAKVRSVCEKMFAYRPEDRYMSMTEVKEALQALISDRPGTAPKSCIDVMIVEDDQDDLVLTVEMLQRGNKAVNVVAFNKLCDAIAADRDVHKLDLVLLDLQLPDSQGVQTVTSIRKRFPKVPVIVLTGQEDATVGKACIAAGADDFACKNDLTPHLLERIIFVTLSRHSRRNPSEEDFR</sequence>
<comment type="caution">
    <text evidence="8">The sequence shown here is derived from an EMBL/GenBank/DDBJ whole genome shotgun (WGS) entry which is preliminary data.</text>
</comment>
<dbReference type="PROSITE" id="PS00108">
    <property type="entry name" value="PROTEIN_KINASE_ST"/>
    <property type="match status" value="1"/>
</dbReference>
<dbReference type="Gene3D" id="3.30.200.20">
    <property type="entry name" value="Phosphorylase Kinase, domain 1"/>
    <property type="match status" value="1"/>
</dbReference>
<evidence type="ECO:0000256" key="1">
    <source>
        <dbReference type="ARBA" id="ARBA00022679"/>
    </source>
</evidence>
<dbReference type="InterPro" id="IPR008271">
    <property type="entry name" value="Ser/Thr_kinase_AS"/>
</dbReference>
<evidence type="ECO:0000256" key="2">
    <source>
        <dbReference type="ARBA" id="ARBA00022741"/>
    </source>
</evidence>
<dbReference type="InterPro" id="IPR001789">
    <property type="entry name" value="Sig_transdc_resp-reg_receiver"/>
</dbReference>
<feature type="modified residue" description="4-aspartylphosphate" evidence="5">
    <location>
        <position position="411"/>
    </location>
</feature>
<dbReference type="SUPFAM" id="SSF56112">
    <property type="entry name" value="Protein kinase-like (PK-like)"/>
    <property type="match status" value="1"/>
</dbReference>
<evidence type="ECO:0000313" key="9">
    <source>
        <dbReference type="Proteomes" id="UP000316213"/>
    </source>
</evidence>
<dbReference type="PROSITE" id="PS50011">
    <property type="entry name" value="PROTEIN_KINASE_DOM"/>
    <property type="match status" value="1"/>
</dbReference>
<dbReference type="Gene3D" id="3.40.50.2300">
    <property type="match status" value="1"/>
</dbReference>
<dbReference type="SUPFAM" id="SSF52172">
    <property type="entry name" value="CheY-like"/>
    <property type="match status" value="1"/>
</dbReference>
<reference evidence="8 9" key="1">
    <citation type="submission" date="2019-02" db="EMBL/GenBank/DDBJ databases">
        <title>Deep-cultivation of Planctomycetes and their phenomic and genomic characterization uncovers novel biology.</title>
        <authorList>
            <person name="Wiegand S."/>
            <person name="Jogler M."/>
            <person name="Boedeker C."/>
            <person name="Pinto D."/>
            <person name="Vollmers J."/>
            <person name="Rivas-Marin E."/>
            <person name="Kohn T."/>
            <person name="Peeters S.H."/>
            <person name="Heuer A."/>
            <person name="Rast P."/>
            <person name="Oberbeckmann S."/>
            <person name="Bunk B."/>
            <person name="Jeske O."/>
            <person name="Meyerdierks A."/>
            <person name="Storesund J.E."/>
            <person name="Kallscheuer N."/>
            <person name="Luecker S."/>
            <person name="Lage O.M."/>
            <person name="Pohl T."/>
            <person name="Merkel B.J."/>
            <person name="Hornburger P."/>
            <person name="Mueller R.-W."/>
            <person name="Bruemmer F."/>
            <person name="Labrenz M."/>
            <person name="Spormann A.M."/>
            <person name="Op Den Camp H."/>
            <person name="Overmann J."/>
            <person name="Amann R."/>
            <person name="Jetten M.S.M."/>
            <person name="Mascher T."/>
            <person name="Medema M.H."/>
            <person name="Devos D.P."/>
            <person name="Kaster A.-K."/>
            <person name="Ovreas L."/>
            <person name="Rohde M."/>
            <person name="Galperin M.Y."/>
            <person name="Jogler C."/>
        </authorList>
    </citation>
    <scope>NUCLEOTIDE SEQUENCE [LARGE SCALE GENOMIC DNA]</scope>
    <source>
        <strain evidence="8 9">Pla100</strain>
    </source>
</reference>
<dbReference type="PANTHER" id="PTHR43289:SF6">
    <property type="entry name" value="SERINE_THREONINE-PROTEIN KINASE NEKL-3"/>
    <property type="match status" value="1"/>
</dbReference>
<dbReference type="GO" id="GO:0005524">
    <property type="term" value="F:ATP binding"/>
    <property type="evidence" value="ECO:0007669"/>
    <property type="project" value="UniProtKB-KW"/>
</dbReference>
<evidence type="ECO:0000313" key="8">
    <source>
        <dbReference type="EMBL" id="TWU03589.1"/>
    </source>
</evidence>
<dbReference type="CDD" id="cd00156">
    <property type="entry name" value="REC"/>
    <property type="match status" value="1"/>
</dbReference>